<dbReference type="RefSeq" id="YP_007237533.1">
    <property type="nucleotide sequence ID" value="NC_019926.1"/>
</dbReference>
<evidence type="ECO:0000313" key="2">
    <source>
        <dbReference type="EMBL" id="CBX45073.1"/>
    </source>
</evidence>
<dbReference type="Proteomes" id="UP000006896">
    <property type="component" value="Segment"/>
</dbReference>
<protein>
    <submittedName>
        <fullName evidence="2">Uncharacterized protein</fullName>
    </submittedName>
</protein>
<dbReference type="GeneID" id="14297041"/>
<feature type="region of interest" description="Disordered" evidence="1">
    <location>
        <begin position="1"/>
        <end position="22"/>
    </location>
</feature>
<dbReference type="EMBL" id="FQ482086">
    <property type="protein sequence ID" value="CBX45073.1"/>
    <property type="molecule type" value="Genomic_DNA"/>
</dbReference>
<sequence length="63" mass="7304">MQQSNNKERIKRDPRADTIMGSEAWDMHLKGKKYNKTRRGHGGYKGAFRNVKLSEINLLLSTQ</sequence>
<name>E5AGH1_9CAUD</name>
<dbReference type="KEGG" id="vg:14297041"/>
<feature type="compositionally biased region" description="Basic and acidic residues" evidence="1">
    <location>
        <begin position="1"/>
        <end position="16"/>
    </location>
</feature>
<dbReference type="InterPro" id="IPR013232">
    <property type="entry name" value="Phage_T7_Gp1.1"/>
</dbReference>
<proteinExistence type="predicted"/>
<organism evidence="2 3">
    <name type="scientific">Erwinia phage phiEa100</name>
    <dbReference type="NCBI Taxonomy" id="925983"/>
    <lineage>
        <taxon>Viruses</taxon>
        <taxon>Duplodnaviria</taxon>
        <taxon>Heunggongvirae</taxon>
        <taxon>Uroviricota</taxon>
        <taxon>Caudoviricetes</taxon>
        <taxon>Autographivirales</taxon>
        <taxon>Autosignataviridae</taxon>
        <taxon>Molineuxvirinae</taxon>
        <taxon>Eracentumvirus</taxon>
        <taxon>Eracentumvirus era103</taxon>
    </lineage>
</organism>
<gene>
    <name evidence="2" type="ORF">P100_00100</name>
</gene>
<evidence type="ECO:0000256" key="1">
    <source>
        <dbReference type="SAM" id="MobiDB-lite"/>
    </source>
</evidence>
<evidence type="ECO:0000313" key="3">
    <source>
        <dbReference type="Proteomes" id="UP000006896"/>
    </source>
</evidence>
<reference evidence="3" key="1">
    <citation type="journal article" date="2011" name="J. Bacteriol.">
        <title>Complete genome sequences of three Erwinia amylovora phages isolated in north america and a bacteriophage induced from an Erwinia tasmaniensis strain.</title>
        <authorList>
            <person name="Muller I."/>
            <person name="Kube M."/>
            <person name="Reinhardt R."/>
            <person name="Jelkmann W."/>
            <person name="Geider K."/>
        </authorList>
    </citation>
    <scope>NUCLEOTIDE SEQUENCE [LARGE SCALE GENOMIC DNA]</scope>
</reference>
<accession>E5AGH1</accession>
<dbReference type="Pfam" id="PF08200">
    <property type="entry name" value="Phage_T7_1_1"/>
    <property type="match status" value="1"/>
</dbReference>